<keyword evidence="10 13" id="KW-1133">Transmembrane helix</keyword>
<evidence type="ECO:0000256" key="10">
    <source>
        <dbReference type="ARBA" id="ARBA00022989"/>
    </source>
</evidence>
<comment type="subcellular location">
    <subcellularLocation>
        <location evidence="2">Cell membrane</location>
        <topology evidence="2">Multi-pass membrane protein</topology>
    </subcellularLocation>
</comment>
<evidence type="ECO:0000259" key="14">
    <source>
        <dbReference type="Pfam" id="PF02163"/>
    </source>
</evidence>
<evidence type="ECO:0000256" key="8">
    <source>
        <dbReference type="ARBA" id="ARBA00022801"/>
    </source>
</evidence>
<dbReference type="RefSeq" id="WP_013162973.1">
    <property type="nucleotide sequence ID" value="NC_014216.1"/>
</dbReference>
<evidence type="ECO:0000256" key="12">
    <source>
        <dbReference type="ARBA" id="ARBA00023136"/>
    </source>
</evidence>
<accession>D6Z1L8</accession>
<dbReference type="HOGENOM" id="CLU_086979_0_0_7"/>
<dbReference type="GO" id="GO:0006508">
    <property type="term" value="P:proteolysis"/>
    <property type="evidence" value="ECO:0007669"/>
    <property type="project" value="UniProtKB-KW"/>
</dbReference>
<reference evidence="16" key="1">
    <citation type="submission" date="2010-02" db="EMBL/GenBank/DDBJ databases">
        <title>Complete sequence of Desulfurivibrio alkaliphilus AHT2.</title>
        <authorList>
            <consortium name="US DOE Joint Genome Institute"/>
            <person name="Pitluck S."/>
            <person name="Chertkov O."/>
            <person name="Detter J.C."/>
            <person name="Han C."/>
            <person name="Tapia R."/>
            <person name="Larimer F."/>
            <person name="Land M."/>
            <person name="Hauser L."/>
            <person name="Kyrpides N."/>
            <person name="Mikhailova N."/>
            <person name="Sorokin D.Y."/>
            <person name="Muyzer G."/>
            <person name="Woyke T."/>
        </authorList>
    </citation>
    <scope>NUCLEOTIDE SEQUENCE [LARGE SCALE GENOMIC DNA]</scope>
    <source>
        <strain evidence="16">DSM 19089 / UNIQEM U267 / AHT2</strain>
    </source>
</reference>
<sequence length="218" mass="23418">MMAELTLIQKIAVWALPLLFAITVHEVAHGWMARRLGDPTAEMLGRLSLNPIKHIDPVGTILVPGILLMLGGFIFGWAKPVPVNWRNLRDPRRDMILVSVAGPAANLGMALLWGLVLKVGLMLNPSTPLLGLPLIYMGGAGVLINLILMVLNLLPIPPLDGSRIVSGLLPPELAMQYNRLESVGFIILLALLATGMLGSIIGPPIFALRSLIFAILGI</sequence>
<evidence type="ECO:0000256" key="1">
    <source>
        <dbReference type="ARBA" id="ARBA00001947"/>
    </source>
</evidence>
<dbReference type="KEGG" id="dak:DaAHT2_0739"/>
<dbReference type="Proteomes" id="UP000001508">
    <property type="component" value="Chromosome"/>
</dbReference>
<evidence type="ECO:0000313" key="15">
    <source>
        <dbReference type="EMBL" id="ADH85443.1"/>
    </source>
</evidence>
<dbReference type="InterPro" id="IPR008915">
    <property type="entry name" value="Peptidase_M50"/>
</dbReference>
<dbReference type="PANTHER" id="PTHR35864">
    <property type="entry name" value="ZINC METALLOPROTEASE MJ0611-RELATED"/>
    <property type="match status" value="1"/>
</dbReference>
<dbReference type="InterPro" id="IPR044537">
    <property type="entry name" value="Rip2-like"/>
</dbReference>
<evidence type="ECO:0000256" key="5">
    <source>
        <dbReference type="ARBA" id="ARBA00022670"/>
    </source>
</evidence>
<keyword evidence="9" id="KW-0862">Zinc</keyword>
<comment type="cofactor">
    <cofactor evidence="1">
        <name>Zn(2+)</name>
        <dbReference type="ChEBI" id="CHEBI:29105"/>
    </cofactor>
</comment>
<gene>
    <name evidence="15" type="ordered locus">DaAHT2_0739</name>
</gene>
<dbReference type="EMBL" id="CP001940">
    <property type="protein sequence ID" value="ADH85443.1"/>
    <property type="molecule type" value="Genomic_DNA"/>
</dbReference>
<organism evidence="15 16">
    <name type="scientific">Desulfurivibrio alkaliphilus (strain DSM 19089 / UNIQEM U267 / AHT2)</name>
    <dbReference type="NCBI Taxonomy" id="589865"/>
    <lineage>
        <taxon>Bacteria</taxon>
        <taxon>Pseudomonadati</taxon>
        <taxon>Thermodesulfobacteriota</taxon>
        <taxon>Desulfobulbia</taxon>
        <taxon>Desulfobulbales</taxon>
        <taxon>Desulfobulbaceae</taxon>
        <taxon>Desulfurivibrio</taxon>
    </lineage>
</organism>
<keyword evidence="5" id="KW-0645">Protease</keyword>
<dbReference type="GO" id="GO:0005886">
    <property type="term" value="C:plasma membrane"/>
    <property type="evidence" value="ECO:0007669"/>
    <property type="project" value="UniProtKB-SubCell"/>
</dbReference>
<keyword evidence="16" id="KW-1185">Reference proteome</keyword>
<keyword evidence="6 13" id="KW-0812">Transmembrane</keyword>
<dbReference type="AlphaFoldDB" id="D6Z1L8"/>
<dbReference type="eggNOG" id="COG1994">
    <property type="taxonomic scope" value="Bacteria"/>
</dbReference>
<protein>
    <submittedName>
        <fullName evidence="15">Peptidase M50</fullName>
    </submittedName>
</protein>
<dbReference type="Pfam" id="PF02163">
    <property type="entry name" value="Peptidase_M50"/>
    <property type="match status" value="1"/>
</dbReference>
<evidence type="ECO:0000256" key="11">
    <source>
        <dbReference type="ARBA" id="ARBA00023049"/>
    </source>
</evidence>
<evidence type="ECO:0000313" key="16">
    <source>
        <dbReference type="Proteomes" id="UP000001508"/>
    </source>
</evidence>
<keyword evidence="8" id="KW-0378">Hydrolase</keyword>
<evidence type="ECO:0000256" key="9">
    <source>
        <dbReference type="ARBA" id="ARBA00022833"/>
    </source>
</evidence>
<dbReference type="STRING" id="589865.DaAHT2_0739"/>
<feature type="transmembrane region" description="Helical" evidence="13">
    <location>
        <begin position="135"/>
        <end position="154"/>
    </location>
</feature>
<proteinExistence type="inferred from homology"/>
<dbReference type="PANTHER" id="PTHR35864:SF1">
    <property type="entry name" value="ZINC METALLOPROTEASE YWHC-RELATED"/>
    <property type="match status" value="1"/>
</dbReference>
<feature type="transmembrane region" description="Helical" evidence="13">
    <location>
        <begin position="54"/>
        <end position="75"/>
    </location>
</feature>
<evidence type="ECO:0000256" key="6">
    <source>
        <dbReference type="ARBA" id="ARBA00022692"/>
    </source>
</evidence>
<dbReference type="InterPro" id="IPR052348">
    <property type="entry name" value="Metallopeptidase_M50B"/>
</dbReference>
<keyword evidence="11" id="KW-0482">Metalloprotease</keyword>
<dbReference type="InParanoid" id="D6Z1L8"/>
<dbReference type="CDD" id="cd06158">
    <property type="entry name" value="S2P-M50_like_1"/>
    <property type="match status" value="1"/>
</dbReference>
<keyword evidence="4" id="KW-1003">Cell membrane</keyword>
<evidence type="ECO:0000256" key="13">
    <source>
        <dbReference type="SAM" id="Phobius"/>
    </source>
</evidence>
<keyword evidence="7" id="KW-0479">Metal-binding</keyword>
<evidence type="ECO:0000256" key="4">
    <source>
        <dbReference type="ARBA" id="ARBA00022475"/>
    </source>
</evidence>
<evidence type="ECO:0000256" key="2">
    <source>
        <dbReference type="ARBA" id="ARBA00004651"/>
    </source>
</evidence>
<dbReference type="GO" id="GO:0046872">
    <property type="term" value="F:metal ion binding"/>
    <property type="evidence" value="ECO:0007669"/>
    <property type="project" value="UniProtKB-KW"/>
</dbReference>
<evidence type="ECO:0000256" key="3">
    <source>
        <dbReference type="ARBA" id="ARBA00007931"/>
    </source>
</evidence>
<name>D6Z1L8_DESAT</name>
<dbReference type="GO" id="GO:0008237">
    <property type="term" value="F:metallopeptidase activity"/>
    <property type="evidence" value="ECO:0007669"/>
    <property type="project" value="UniProtKB-KW"/>
</dbReference>
<feature type="domain" description="Peptidase M50" evidence="14">
    <location>
        <begin position="141"/>
        <end position="189"/>
    </location>
</feature>
<comment type="similarity">
    <text evidence="3">Belongs to the peptidase M50B family.</text>
</comment>
<keyword evidence="12 13" id="KW-0472">Membrane</keyword>
<evidence type="ECO:0000256" key="7">
    <source>
        <dbReference type="ARBA" id="ARBA00022723"/>
    </source>
</evidence>
<feature type="transmembrane region" description="Helical" evidence="13">
    <location>
        <begin position="183"/>
        <end position="206"/>
    </location>
</feature>
<feature type="transmembrane region" description="Helical" evidence="13">
    <location>
        <begin position="96"/>
        <end position="115"/>
    </location>
</feature>